<protein>
    <submittedName>
        <fullName evidence="2">Uncharacterized protein</fullName>
    </submittedName>
</protein>
<keyword evidence="1" id="KW-0472">Membrane</keyword>
<sequence length="185" mass="20595">MEQHQSSTLQNRFSDMFISSSSSTKNTAPRHRVRRLALLRMIVLDIARLYVPFAFSALCLTFFGVLVATAGKLTTAWIAIYSTFTFSLIFLFVACLSVLRCCLRVEKREAGDDDSCGLRVGEVDDETVPRTATPRTAAGFMNDPRLVQNPGLAMDIPRNIEMRGIAAQRERGSKGFQQVSHRIGC</sequence>
<feature type="transmembrane region" description="Helical" evidence="1">
    <location>
        <begin position="76"/>
        <end position="99"/>
    </location>
</feature>
<evidence type="ECO:0000256" key="1">
    <source>
        <dbReference type="SAM" id="Phobius"/>
    </source>
</evidence>
<keyword evidence="1" id="KW-0812">Transmembrane</keyword>
<dbReference type="EMBL" id="KZ678381">
    <property type="protein sequence ID" value="PSS00746.1"/>
    <property type="molecule type" value="Genomic_DNA"/>
</dbReference>
<dbReference type="Proteomes" id="UP000241462">
    <property type="component" value="Unassembled WGS sequence"/>
</dbReference>
<dbReference type="InParanoid" id="A0A2T3AJJ6"/>
<keyword evidence="1" id="KW-1133">Transmembrane helix</keyword>
<gene>
    <name evidence="2" type="ORF">BD289DRAFT_423208</name>
</gene>
<feature type="transmembrane region" description="Helical" evidence="1">
    <location>
        <begin position="49"/>
        <end position="70"/>
    </location>
</feature>
<proteinExistence type="predicted"/>
<evidence type="ECO:0000313" key="3">
    <source>
        <dbReference type="Proteomes" id="UP000241462"/>
    </source>
</evidence>
<dbReference type="AlphaFoldDB" id="A0A2T3AJJ6"/>
<evidence type="ECO:0000313" key="2">
    <source>
        <dbReference type="EMBL" id="PSS00746.1"/>
    </source>
</evidence>
<reference evidence="2 3" key="1">
    <citation type="journal article" date="2018" name="Mycol. Prog.">
        <title>Coniella lustricola, a new species from submerged detritus.</title>
        <authorList>
            <person name="Raudabaugh D.B."/>
            <person name="Iturriaga T."/>
            <person name="Carver A."/>
            <person name="Mondo S."/>
            <person name="Pangilinan J."/>
            <person name="Lipzen A."/>
            <person name="He G."/>
            <person name="Amirebrahimi M."/>
            <person name="Grigoriev I.V."/>
            <person name="Miller A.N."/>
        </authorList>
    </citation>
    <scope>NUCLEOTIDE SEQUENCE [LARGE SCALE GENOMIC DNA]</scope>
    <source>
        <strain evidence="2 3">B22-T-1</strain>
    </source>
</reference>
<keyword evidence="3" id="KW-1185">Reference proteome</keyword>
<name>A0A2T3AJJ6_9PEZI</name>
<accession>A0A2T3AJJ6</accession>
<organism evidence="2 3">
    <name type="scientific">Coniella lustricola</name>
    <dbReference type="NCBI Taxonomy" id="2025994"/>
    <lineage>
        <taxon>Eukaryota</taxon>
        <taxon>Fungi</taxon>
        <taxon>Dikarya</taxon>
        <taxon>Ascomycota</taxon>
        <taxon>Pezizomycotina</taxon>
        <taxon>Sordariomycetes</taxon>
        <taxon>Sordariomycetidae</taxon>
        <taxon>Diaporthales</taxon>
        <taxon>Schizoparmaceae</taxon>
        <taxon>Coniella</taxon>
    </lineage>
</organism>